<sequence length="208" mass="22441">MADKLGNHIMKTNILILSAIIPGILVLTSCQELPKEAIDKASAAVENAKTSGAEMYDAENYQLLEDSLKNAMTSVDAESGKFFKDYQNAIKNLEGVSSFATTVTTNVEVKKEEVKAKVTATINEVKALIAENQQLITEAPKGKEGTTALLAMKGELSVLESTLTETNTLLEQGQLQPSLEKATVAKDKATTLNTELKDITSKYKSAKK</sequence>
<evidence type="ECO:0000313" key="2">
    <source>
        <dbReference type="Proteomes" id="UP000662783"/>
    </source>
</evidence>
<reference evidence="1" key="1">
    <citation type="submission" date="2021-02" db="EMBL/GenBank/DDBJ databases">
        <title>Fulvivirga sp. S481 isolated from sea water.</title>
        <authorList>
            <person name="Bae S.S."/>
            <person name="Baek K."/>
        </authorList>
    </citation>
    <scope>NUCLEOTIDE SEQUENCE</scope>
    <source>
        <strain evidence="1">S481</strain>
    </source>
</reference>
<dbReference type="KEGG" id="fuv:JR347_12875"/>
<keyword evidence="2" id="KW-1185">Reference proteome</keyword>
<organism evidence="1 2">
    <name type="scientific">Fulvivirga lutea</name>
    <dbReference type="NCBI Taxonomy" id="2810512"/>
    <lineage>
        <taxon>Bacteria</taxon>
        <taxon>Pseudomonadati</taxon>
        <taxon>Bacteroidota</taxon>
        <taxon>Cytophagia</taxon>
        <taxon>Cytophagales</taxon>
        <taxon>Fulvivirgaceae</taxon>
        <taxon>Fulvivirga</taxon>
    </lineage>
</organism>
<dbReference type="AlphaFoldDB" id="A0A974ZZT8"/>
<accession>A0A974ZZT8</accession>
<gene>
    <name evidence="1" type="ORF">JR347_12875</name>
</gene>
<dbReference type="RefSeq" id="WP_205721006.1">
    <property type="nucleotide sequence ID" value="NZ_CP070608.1"/>
</dbReference>
<evidence type="ECO:0008006" key="3">
    <source>
        <dbReference type="Google" id="ProtNLM"/>
    </source>
</evidence>
<dbReference type="Proteomes" id="UP000662783">
    <property type="component" value="Chromosome"/>
</dbReference>
<evidence type="ECO:0000313" key="1">
    <source>
        <dbReference type="EMBL" id="QSE96490.1"/>
    </source>
</evidence>
<dbReference type="PROSITE" id="PS51257">
    <property type="entry name" value="PROKAR_LIPOPROTEIN"/>
    <property type="match status" value="1"/>
</dbReference>
<protein>
    <recommendedName>
        <fullName evidence="3">DUF4398 domain-containing protein</fullName>
    </recommendedName>
</protein>
<dbReference type="EMBL" id="CP070608">
    <property type="protein sequence ID" value="QSE96490.1"/>
    <property type="molecule type" value="Genomic_DNA"/>
</dbReference>
<name>A0A974ZZT8_9BACT</name>
<proteinExistence type="predicted"/>